<comment type="subcellular location">
    <subcellularLocation>
        <location evidence="1">Cytoplasm</location>
    </subcellularLocation>
</comment>
<reference evidence="10 11" key="1">
    <citation type="submission" date="2024-05" db="EMBL/GenBank/DDBJ databases">
        <title>A high-quality chromosomal-level genome assembly of Topmouth culter (Culter alburnus).</title>
        <authorList>
            <person name="Zhao H."/>
        </authorList>
    </citation>
    <scope>NUCLEOTIDE SEQUENCE [LARGE SCALE GENOMIC DNA]</scope>
    <source>
        <strain evidence="10">CATC2023</strain>
        <tissue evidence="10">Muscle</tissue>
    </source>
</reference>
<dbReference type="InterPro" id="IPR001713">
    <property type="entry name" value="Prot_inh_stefin"/>
</dbReference>
<comment type="caution">
    <text evidence="10">The sequence shown here is derived from an EMBL/GenBank/DDBJ whole genome shotgun (WGS) entry which is preliminary data.</text>
</comment>
<evidence type="ECO:0000313" key="10">
    <source>
        <dbReference type="EMBL" id="KAK9953348.1"/>
    </source>
</evidence>
<dbReference type="GO" id="GO:0005829">
    <property type="term" value="C:cytosol"/>
    <property type="evidence" value="ECO:0007669"/>
    <property type="project" value="TreeGrafter"/>
</dbReference>
<dbReference type="Proteomes" id="UP001479290">
    <property type="component" value="Unassembled WGS sequence"/>
</dbReference>
<dbReference type="SUPFAM" id="SSF54403">
    <property type="entry name" value="Cystatin/monellin"/>
    <property type="match status" value="1"/>
</dbReference>
<evidence type="ECO:0000256" key="4">
    <source>
        <dbReference type="ARBA" id="ARBA00022690"/>
    </source>
</evidence>
<keyword evidence="6" id="KW-0391">Immunity</keyword>
<evidence type="ECO:0000259" key="9">
    <source>
        <dbReference type="Pfam" id="PF00031"/>
    </source>
</evidence>
<dbReference type="AlphaFoldDB" id="A0AAW1YXX6"/>
<keyword evidence="5" id="KW-0789">Thiol protease inhibitor</keyword>
<evidence type="ECO:0000256" key="7">
    <source>
        <dbReference type="ARBA" id="ARBA00040677"/>
    </source>
</evidence>
<dbReference type="GO" id="GO:0071220">
    <property type="term" value="P:cellular response to bacterial lipoprotein"/>
    <property type="evidence" value="ECO:0007669"/>
    <property type="project" value="UniProtKB-ARBA"/>
</dbReference>
<dbReference type="PROSITE" id="PS00287">
    <property type="entry name" value="CYSTATIN"/>
    <property type="match status" value="1"/>
</dbReference>
<gene>
    <name evidence="10" type="ORF">ABG768_017348</name>
</gene>
<keyword evidence="11" id="KW-1185">Reference proteome</keyword>
<dbReference type="GO" id="GO:0002376">
    <property type="term" value="P:immune system process"/>
    <property type="evidence" value="ECO:0007669"/>
    <property type="project" value="UniProtKB-KW"/>
</dbReference>
<evidence type="ECO:0000256" key="1">
    <source>
        <dbReference type="ARBA" id="ARBA00004496"/>
    </source>
</evidence>
<dbReference type="FunFam" id="3.10.450.10:FF:000001">
    <property type="entry name" value="Cystatin-A"/>
    <property type="match status" value="1"/>
</dbReference>
<evidence type="ECO:0000256" key="6">
    <source>
        <dbReference type="ARBA" id="ARBA00022859"/>
    </source>
</evidence>
<evidence type="ECO:0000313" key="11">
    <source>
        <dbReference type="Proteomes" id="UP001479290"/>
    </source>
</evidence>
<evidence type="ECO:0000256" key="3">
    <source>
        <dbReference type="ARBA" id="ARBA00022490"/>
    </source>
</evidence>
<accession>A0AAW1YXX6</accession>
<dbReference type="CDD" id="cd00042">
    <property type="entry name" value="CY"/>
    <property type="match status" value="1"/>
</dbReference>
<dbReference type="InterPro" id="IPR046350">
    <property type="entry name" value="Cystatin_sf"/>
</dbReference>
<dbReference type="Pfam" id="PF00031">
    <property type="entry name" value="Cystatin"/>
    <property type="match status" value="1"/>
</dbReference>
<dbReference type="InterPro" id="IPR000010">
    <property type="entry name" value="Cystatin_dom"/>
</dbReference>
<name>A0AAW1YXX6_CULAL</name>
<keyword evidence="3" id="KW-0963">Cytoplasm</keyword>
<dbReference type="EMBL" id="JAWDJR010000023">
    <property type="protein sequence ID" value="KAK9953348.1"/>
    <property type="molecule type" value="Genomic_DNA"/>
</dbReference>
<comment type="similarity">
    <text evidence="2">Belongs to the cystatin family.</text>
</comment>
<feature type="domain" description="Cystatin" evidence="9">
    <location>
        <begin position="46"/>
        <end position="111"/>
    </location>
</feature>
<dbReference type="InterPro" id="IPR018073">
    <property type="entry name" value="Prot_inh_cystat_CS"/>
</dbReference>
<dbReference type="PRINTS" id="PR00295">
    <property type="entry name" value="STEFINA"/>
</dbReference>
<sequence>MNLEQSFPSVFCINRLYLKCLYFVAEHPRRKMPLKRCRKYAMRLVKSHAEDKAGRKFDVFTAKSFKTQVVQGKNYFIKVHVGEDDYIHLRVYKALPKAGGKLELRSIQTSKAHQDAIEHF</sequence>
<dbReference type="GO" id="GO:0004869">
    <property type="term" value="F:cysteine-type endopeptidase inhibitor activity"/>
    <property type="evidence" value="ECO:0007669"/>
    <property type="project" value="UniProtKB-KW"/>
</dbReference>
<evidence type="ECO:0000256" key="8">
    <source>
        <dbReference type="ARBA" id="ARBA00041437"/>
    </source>
</evidence>
<dbReference type="PANTHER" id="PTHR11414:SF21">
    <property type="entry name" value="CYSTATIN 14A, TANDEM DUPLICATE 1-RELATED"/>
    <property type="match status" value="1"/>
</dbReference>
<proteinExistence type="inferred from homology"/>
<dbReference type="Gene3D" id="3.10.450.10">
    <property type="match status" value="1"/>
</dbReference>
<protein>
    <recommendedName>
        <fullName evidence="7">Cystatin-B</fullName>
    </recommendedName>
    <alternativeName>
        <fullName evidence="8">Stefin-B</fullName>
    </alternativeName>
</protein>
<evidence type="ECO:0000256" key="5">
    <source>
        <dbReference type="ARBA" id="ARBA00022704"/>
    </source>
</evidence>
<keyword evidence="4" id="KW-0646">Protease inhibitor</keyword>
<organism evidence="10 11">
    <name type="scientific">Culter alburnus</name>
    <name type="common">Topmouth culter</name>
    <dbReference type="NCBI Taxonomy" id="194366"/>
    <lineage>
        <taxon>Eukaryota</taxon>
        <taxon>Metazoa</taxon>
        <taxon>Chordata</taxon>
        <taxon>Craniata</taxon>
        <taxon>Vertebrata</taxon>
        <taxon>Euteleostomi</taxon>
        <taxon>Actinopterygii</taxon>
        <taxon>Neopterygii</taxon>
        <taxon>Teleostei</taxon>
        <taxon>Ostariophysi</taxon>
        <taxon>Cypriniformes</taxon>
        <taxon>Xenocyprididae</taxon>
        <taxon>Xenocypridinae</taxon>
        <taxon>Culter</taxon>
    </lineage>
</organism>
<evidence type="ECO:0000256" key="2">
    <source>
        <dbReference type="ARBA" id="ARBA00009403"/>
    </source>
</evidence>
<dbReference type="PANTHER" id="PTHR11414">
    <property type="entry name" value="CYSTATIN FAMILY MEMBER"/>
    <property type="match status" value="1"/>
</dbReference>